<dbReference type="Gene3D" id="3.50.50.60">
    <property type="entry name" value="FAD/NAD(P)-binding domain"/>
    <property type="match status" value="1"/>
</dbReference>
<dbReference type="Proteomes" id="UP001500432">
    <property type="component" value="Unassembled WGS sequence"/>
</dbReference>
<keyword evidence="2" id="KW-1185">Reference proteome</keyword>
<evidence type="ECO:0000313" key="1">
    <source>
        <dbReference type="EMBL" id="GAA2197492.1"/>
    </source>
</evidence>
<dbReference type="RefSeq" id="WP_344298282.1">
    <property type="nucleotide sequence ID" value="NZ_BAAAQW010000003.1"/>
</dbReference>
<dbReference type="PANTHER" id="PTHR10668:SF105">
    <property type="entry name" value="DEHYDROGENASE-RELATED"/>
    <property type="match status" value="1"/>
</dbReference>
<dbReference type="InterPro" id="IPR036188">
    <property type="entry name" value="FAD/NAD-bd_sf"/>
</dbReference>
<protein>
    <submittedName>
        <fullName evidence="1">NAD(P)/FAD-dependent oxidoreductase</fullName>
    </submittedName>
</protein>
<organism evidence="1 2">
    <name type="scientific">Sinomonas flava</name>
    <dbReference type="NCBI Taxonomy" id="496857"/>
    <lineage>
        <taxon>Bacteria</taxon>
        <taxon>Bacillati</taxon>
        <taxon>Actinomycetota</taxon>
        <taxon>Actinomycetes</taxon>
        <taxon>Micrococcales</taxon>
        <taxon>Micrococcaceae</taxon>
        <taxon>Sinomonas</taxon>
    </lineage>
</organism>
<reference evidence="2" key="1">
    <citation type="journal article" date="2019" name="Int. J. Syst. Evol. Microbiol.">
        <title>The Global Catalogue of Microorganisms (GCM) 10K type strain sequencing project: providing services to taxonomists for standard genome sequencing and annotation.</title>
        <authorList>
            <consortium name="The Broad Institute Genomics Platform"/>
            <consortium name="The Broad Institute Genome Sequencing Center for Infectious Disease"/>
            <person name="Wu L."/>
            <person name="Ma J."/>
        </authorList>
    </citation>
    <scope>NUCLEOTIDE SEQUENCE [LARGE SCALE GENOMIC DNA]</scope>
    <source>
        <strain evidence="2">JCM 16034</strain>
    </source>
</reference>
<dbReference type="PANTHER" id="PTHR10668">
    <property type="entry name" value="PHYTOENE DEHYDROGENASE"/>
    <property type="match status" value="1"/>
</dbReference>
<name>A0ABP5NCY2_9MICC</name>
<dbReference type="PRINTS" id="PR00411">
    <property type="entry name" value="PNDRDTASEI"/>
</dbReference>
<dbReference type="EMBL" id="BAAAQW010000003">
    <property type="protein sequence ID" value="GAA2197492.1"/>
    <property type="molecule type" value="Genomic_DNA"/>
</dbReference>
<dbReference type="SUPFAM" id="SSF51905">
    <property type="entry name" value="FAD/NAD(P)-binding domain"/>
    <property type="match status" value="1"/>
</dbReference>
<gene>
    <name evidence="1" type="ORF">GCM10009849_06580</name>
</gene>
<proteinExistence type="predicted"/>
<accession>A0ABP5NCY2</accession>
<dbReference type="Pfam" id="PF13450">
    <property type="entry name" value="NAD_binding_8"/>
    <property type="match status" value="1"/>
</dbReference>
<evidence type="ECO:0000313" key="2">
    <source>
        <dbReference type="Proteomes" id="UP001500432"/>
    </source>
</evidence>
<sequence>MSSAVVVGSGPNGLAGAVHLAMHGLDVRVLEAEPTIGGGCRSSVEDLPGLLVDECSAFHPFAAASPYLSGLGLEEHGLRWRQPDIQLVHPLDGGRAAALWRDEARTAAGLGLDGPAWDRLIGRASRSFGTLVEDILGPLVAVPRHPFALARFGLDAVLPATLSARRWRTDEARALFGGIAAHAFAPLGSPLTSSVAIVLAAAAQTVGWPVAEGGSGAITAALAARLARFGGSIETGRRVEDVRELDGADVVLLDVTPSAAARILGDRLPPRVAASYRRFRHGPAAYRVDFAVEGGIPWTSELARRAGTVHLGGTIEEIAEAEAATARGRMPARPFVLVGQQYLADPGRSRDGVHPVWAYAHVPHAFAGDATEALVGQIERFAPGFRRTVRATAVRGPAALEAHNANYVGGDIGAGANTGLQLLARPRLTPDPYATGAPGVYLCSASTPPGAGTHGMGGYRAASAALRWLARR</sequence>
<comment type="caution">
    <text evidence="1">The sequence shown here is derived from an EMBL/GenBank/DDBJ whole genome shotgun (WGS) entry which is preliminary data.</text>
</comment>